<evidence type="ECO:0000259" key="1">
    <source>
        <dbReference type="Pfam" id="PF05050"/>
    </source>
</evidence>
<reference evidence="2 3" key="1">
    <citation type="submission" date="2020-08" db="EMBL/GenBank/DDBJ databases">
        <title>Sequencing the genomes of 1000 actinobacteria strains.</title>
        <authorList>
            <person name="Klenk H.-P."/>
        </authorList>
    </citation>
    <scope>NUCLEOTIDE SEQUENCE [LARGE SCALE GENOMIC DNA]</scope>
    <source>
        <strain evidence="2 3">DSM 23889</strain>
    </source>
</reference>
<dbReference type="Gene3D" id="3.40.50.150">
    <property type="entry name" value="Vaccinia Virus protein VP39"/>
    <property type="match status" value="1"/>
</dbReference>
<sequence>MTTSSTHPSLRLRLTRAGMMLASRIGGAEPELRGLPALVRPGDTVIDIGAAHGMYAVTLSALVGPQGRVAAFEPHPRQQRTLRRWRRLLGAPQLELTPSAVGPAAGSVTMRLPIVLGLPIYGRAHLTEGAAEPGPRERSRLWSTPMTSVDAWVESTGVGRVSFIKADVEGFEPQVLEGAAATIDRDRPAVLLEIEDRHLERYGTVAAEVVAEIARRWPDYRMHVWRDEAWQPVDEVTLAARNYLFATEAGLSRA</sequence>
<dbReference type="Proteomes" id="UP000552883">
    <property type="component" value="Unassembled WGS sequence"/>
</dbReference>
<dbReference type="PANTHER" id="PTHR34203:SF15">
    <property type="entry name" value="SLL1173 PROTEIN"/>
    <property type="match status" value="1"/>
</dbReference>
<dbReference type="OrthoDB" id="7542440at2"/>
<dbReference type="InterPro" id="IPR029063">
    <property type="entry name" value="SAM-dependent_MTases_sf"/>
</dbReference>
<dbReference type="Pfam" id="PF05050">
    <property type="entry name" value="Methyltransf_21"/>
    <property type="match status" value="1"/>
</dbReference>
<dbReference type="AlphaFoldDB" id="A0A840XRJ9"/>
<dbReference type="InterPro" id="IPR006342">
    <property type="entry name" value="FkbM_mtfrase"/>
</dbReference>
<evidence type="ECO:0000313" key="3">
    <source>
        <dbReference type="Proteomes" id="UP000552883"/>
    </source>
</evidence>
<accession>A0A840XRJ9</accession>
<comment type="caution">
    <text evidence="2">The sequence shown here is derived from an EMBL/GenBank/DDBJ whole genome shotgun (WGS) entry which is preliminary data.</text>
</comment>
<dbReference type="NCBIfam" id="TIGR01444">
    <property type="entry name" value="fkbM_fam"/>
    <property type="match status" value="1"/>
</dbReference>
<proteinExistence type="predicted"/>
<gene>
    <name evidence="2" type="ORF">BJ959_002045</name>
</gene>
<evidence type="ECO:0000313" key="2">
    <source>
        <dbReference type="EMBL" id="MBB5618549.1"/>
    </source>
</evidence>
<name>A0A840XRJ9_9MICO</name>
<feature type="domain" description="Methyltransferase FkbM" evidence="1">
    <location>
        <begin position="47"/>
        <end position="212"/>
    </location>
</feature>
<dbReference type="PANTHER" id="PTHR34203">
    <property type="entry name" value="METHYLTRANSFERASE, FKBM FAMILY PROTEIN"/>
    <property type="match status" value="1"/>
</dbReference>
<dbReference type="GO" id="GO:0032259">
    <property type="term" value="P:methylation"/>
    <property type="evidence" value="ECO:0007669"/>
    <property type="project" value="UniProtKB-KW"/>
</dbReference>
<dbReference type="SUPFAM" id="SSF53335">
    <property type="entry name" value="S-adenosyl-L-methionine-dependent methyltransferases"/>
    <property type="match status" value="1"/>
</dbReference>
<keyword evidence="2" id="KW-0489">Methyltransferase</keyword>
<protein>
    <submittedName>
        <fullName evidence="2">FkbM family methyltransferase</fullName>
    </submittedName>
</protein>
<dbReference type="InterPro" id="IPR052514">
    <property type="entry name" value="SAM-dependent_MTase"/>
</dbReference>
<organism evidence="2 3">
    <name type="scientific">Microcella frigidaquae</name>
    <dbReference type="NCBI Taxonomy" id="424758"/>
    <lineage>
        <taxon>Bacteria</taxon>
        <taxon>Bacillati</taxon>
        <taxon>Actinomycetota</taxon>
        <taxon>Actinomycetes</taxon>
        <taxon>Micrococcales</taxon>
        <taxon>Microbacteriaceae</taxon>
        <taxon>Microcella</taxon>
    </lineage>
</organism>
<dbReference type="GO" id="GO:0008168">
    <property type="term" value="F:methyltransferase activity"/>
    <property type="evidence" value="ECO:0007669"/>
    <property type="project" value="UniProtKB-KW"/>
</dbReference>
<dbReference type="EMBL" id="JACHBS010000001">
    <property type="protein sequence ID" value="MBB5618549.1"/>
    <property type="molecule type" value="Genomic_DNA"/>
</dbReference>
<keyword evidence="3" id="KW-1185">Reference proteome</keyword>
<keyword evidence="2" id="KW-0808">Transferase</keyword>
<dbReference type="RefSeq" id="WP_153981767.1">
    <property type="nucleotide sequence ID" value="NZ_BAAANZ010000003.1"/>
</dbReference>